<accession>A0A804MJ83</accession>
<reference evidence="1" key="2">
    <citation type="submission" date="2019-07" db="EMBL/GenBank/DDBJ databases">
        <authorList>
            <person name="Seetharam A."/>
            <person name="Woodhouse M."/>
            <person name="Cannon E."/>
        </authorList>
    </citation>
    <scope>NUCLEOTIDE SEQUENCE [LARGE SCALE GENOMIC DNA]</scope>
    <source>
        <strain evidence="1">cv. B73</strain>
    </source>
</reference>
<dbReference type="Gramene" id="Zm00001eb090070_T001">
    <property type="protein sequence ID" value="Zm00001eb090070_P001"/>
    <property type="gene ID" value="Zm00001eb090070"/>
</dbReference>
<evidence type="ECO:0000313" key="1">
    <source>
        <dbReference type="EnsemblPlants" id="Zm00001eb090070_P001"/>
    </source>
</evidence>
<sequence length="101" mass="11184">MVGCKMVPRLALVVIYAPNHQALCRERGAEQRKWRGEREEDAASLRRFCDAMLERLVVGVADTEKYDGDGGHQHNGGHKGPVRMQDPLCGRVSCDCASSET</sequence>
<reference evidence="2" key="1">
    <citation type="submission" date="2015-12" db="EMBL/GenBank/DDBJ databases">
        <title>Update maize B73 reference genome by single molecule sequencing technologies.</title>
        <authorList>
            <consortium name="Maize Genome Sequencing Project"/>
            <person name="Ware D."/>
        </authorList>
    </citation>
    <scope>NUCLEOTIDE SEQUENCE [LARGE SCALE GENOMIC DNA]</scope>
    <source>
        <strain evidence="2">cv. B73</strain>
    </source>
</reference>
<reference evidence="1" key="3">
    <citation type="submission" date="2021-05" db="UniProtKB">
        <authorList>
            <consortium name="EnsemblPlants"/>
        </authorList>
    </citation>
    <scope>IDENTIFICATION</scope>
    <source>
        <strain evidence="1">cv. B73</strain>
    </source>
</reference>
<organism evidence="1 2">
    <name type="scientific">Zea mays</name>
    <name type="common">Maize</name>
    <dbReference type="NCBI Taxonomy" id="4577"/>
    <lineage>
        <taxon>Eukaryota</taxon>
        <taxon>Viridiplantae</taxon>
        <taxon>Streptophyta</taxon>
        <taxon>Embryophyta</taxon>
        <taxon>Tracheophyta</taxon>
        <taxon>Spermatophyta</taxon>
        <taxon>Magnoliopsida</taxon>
        <taxon>Liliopsida</taxon>
        <taxon>Poales</taxon>
        <taxon>Poaceae</taxon>
        <taxon>PACMAD clade</taxon>
        <taxon>Panicoideae</taxon>
        <taxon>Andropogonodae</taxon>
        <taxon>Andropogoneae</taxon>
        <taxon>Tripsacinae</taxon>
        <taxon>Zea</taxon>
    </lineage>
</organism>
<keyword evidence="2" id="KW-1185">Reference proteome</keyword>
<dbReference type="Proteomes" id="UP000007305">
    <property type="component" value="Chromosome 2"/>
</dbReference>
<dbReference type="EnsemblPlants" id="Zm00001eb090070_T001">
    <property type="protein sequence ID" value="Zm00001eb090070_P001"/>
    <property type="gene ID" value="Zm00001eb090070"/>
</dbReference>
<protein>
    <submittedName>
        <fullName evidence="1">Uncharacterized protein</fullName>
    </submittedName>
</protein>
<dbReference type="InParanoid" id="A0A804MJ83"/>
<dbReference type="AlphaFoldDB" id="A0A804MJ83"/>
<proteinExistence type="predicted"/>
<name>A0A804MJ83_MAIZE</name>
<evidence type="ECO:0000313" key="2">
    <source>
        <dbReference type="Proteomes" id="UP000007305"/>
    </source>
</evidence>